<evidence type="ECO:0000313" key="4">
    <source>
        <dbReference type="Xenbase" id="XB-GENE-29091399"/>
    </source>
</evidence>
<feature type="compositionally biased region" description="Gly residues" evidence="1">
    <location>
        <begin position="101"/>
        <end position="111"/>
    </location>
</feature>
<dbReference type="Xenbase" id="XB-GENE-29091399">
    <property type="gene designation" value="LOC116406446"/>
</dbReference>
<dbReference type="GeneID" id="116406446"/>
<feature type="compositionally biased region" description="Acidic residues" evidence="1">
    <location>
        <begin position="175"/>
        <end position="190"/>
    </location>
</feature>
<keyword evidence="2" id="KW-1185">Reference proteome</keyword>
<dbReference type="AlphaFoldDB" id="A0A8J0QNW2"/>
<gene>
    <name evidence="3 4" type="primary">LOC116406446</name>
</gene>
<feature type="compositionally biased region" description="Basic and acidic residues" evidence="1">
    <location>
        <begin position="123"/>
        <end position="136"/>
    </location>
</feature>
<dbReference type="AGR" id="Xenbase:XB-GENE-29091399"/>
<evidence type="ECO:0000313" key="2">
    <source>
        <dbReference type="Proteomes" id="UP000008143"/>
    </source>
</evidence>
<dbReference type="RefSeq" id="XP_002937741.3">
    <property type="nucleotide sequence ID" value="XM_002937695.5"/>
</dbReference>
<organism evidence="2 3">
    <name type="scientific">Xenopus tropicalis</name>
    <name type="common">Western clawed frog</name>
    <name type="synonym">Silurana tropicalis</name>
    <dbReference type="NCBI Taxonomy" id="8364"/>
    <lineage>
        <taxon>Eukaryota</taxon>
        <taxon>Metazoa</taxon>
        <taxon>Chordata</taxon>
        <taxon>Craniata</taxon>
        <taxon>Vertebrata</taxon>
        <taxon>Euteleostomi</taxon>
        <taxon>Amphibia</taxon>
        <taxon>Batrachia</taxon>
        <taxon>Anura</taxon>
        <taxon>Pipoidea</taxon>
        <taxon>Pipidae</taxon>
        <taxon>Xenopodinae</taxon>
        <taxon>Xenopus</taxon>
        <taxon>Silurana</taxon>
    </lineage>
</organism>
<name>A0A8J0QNW2_XENTR</name>
<evidence type="ECO:0000256" key="1">
    <source>
        <dbReference type="SAM" id="MobiDB-lite"/>
    </source>
</evidence>
<proteinExistence type="predicted"/>
<evidence type="ECO:0000313" key="3">
    <source>
        <dbReference type="RefSeq" id="XP_002937741.3"/>
    </source>
</evidence>
<reference evidence="3" key="1">
    <citation type="submission" date="2025-08" db="UniProtKB">
        <authorList>
            <consortium name="RefSeq"/>
        </authorList>
    </citation>
    <scope>IDENTIFICATION</scope>
    <source>
        <strain evidence="3">Nigerian</strain>
        <tissue evidence="3">Liver and blood</tissue>
    </source>
</reference>
<feature type="compositionally biased region" description="Polar residues" evidence="1">
    <location>
        <begin position="327"/>
        <end position="339"/>
    </location>
</feature>
<protein>
    <submittedName>
        <fullName evidence="3">Uncharacterized protein LOC116406446</fullName>
    </submittedName>
</protein>
<accession>A0A8J0QNW2</accession>
<dbReference type="Proteomes" id="UP000008143">
    <property type="component" value="Chromosome 1"/>
</dbReference>
<dbReference type="KEGG" id="xtr:116406446"/>
<sequence>MDAIGAGVELPRRKILRPKRFRDGGEQGELLLGTTRKRKMRYLLQEERDTKCPVQGRVGKVVRRNGATPQDCGRFPDDGRGGTEGGEEQGECAVSAAEQGRGFGGPRGGGIGRKKAATATNANHERVQRGGVRDLGSDQTTTGDAGRGTLGVSERWVKKSTATETEGGRECSTESGEELDEESNEGEWGMEADPVPRGGGCGQSWARGGCNTQLRGNGHPRYVQDALRPRYGGGLQGWEYNGYEDDFYEDAYCDGDYCEEGDGCSYDLRKVHRLWQRRPRWMDQQDNMYSHNFGCASFFFRNREEEESWRQWRKERMGQQMGDGSRIGNQQAATSSASHTVGEERNAGVYMQEAATELGSLDVLANQDSDSDTSDSETEGGKILALIKKYFKDGKGKEGVRKRGKKGGQLLLPLGAADTYACALTETAAHLPKKLRKSIETDKFVDVYELTREAVQAKEDGVKTEKEGELIQL</sequence>
<feature type="region of interest" description="Disordered" evidence="1">
    <location>
        <begin position="63"/>
        <end position="203"/>
    </location>
</feature>
<feature type="region of interest" description="Disordered" evidence="1">
    <location>
        <begin position="319"/>
        <end position="342"/>
    </location>
</feature>